<evidence type="ECO:0000256" key="1">
    <source>
        <dbReference type="ARBA" id="ARBA00010216"/>
    </source>
</evidence>
<proteinExistence type="inferred from homology"/>
<name>A0A1W0WL77_HYPEX</name>
<comment type="similarity">
    <text evidence="1">Belongs to the EFR3 family.</text>
</comment>
<feature type="region of interest" description="Disordered" evidence="2">
    <location>
        <begin position="697"/>
        <end position="740"/>
    </location>
</feature>
<gene>
    <name evidence="3" type="ORF">BV898_09877</name>
</gene>
<dbReference type="GO" id="GO:0072659">
    <property type="term" value="P:protein localization to plasma membrane"/>
    <property type="evidence" value="ECO:0007669"/>
    <property type="project" value="TreeGrafter"/>
</dbReference>
<evidence type="ECO:0000313" key="4">
    <source>
        <dbReference type="Proteomes" id="UP000192578"/>
    </source>
</evidence>
<dbReference type="AlphaFoldDB" id="A0A1W0WL77"/>
<protein>
    <submittedName>
        <fullName evidence="3">Protein EFR3-like protein B</fullName>
    </submittedName>
</protein>
<dbReference type="InterPro" id="IPR051851">
    <property type="entry name" value="EFR3_Homologs"/>
</dbReference>
<keyword evidence="4" id="KW-1185">Reference proteome</keyword>
<reference evidence="4" key="1">
    <citation type="submission" date="2017-01" db="EMBL/GenBank/DDBJ databases">
        <title>Comparative genomics of anhydrobiosis in the tardigrade Hypsibius dujardini.</title>
        <authorList>
            <person name="Yoshida Y."/>
            <person name="Koutsovoulos G."/>
            <person name="Laetsch D."/>
            <person name="Stevens L."/>
            <person name="Kumar S."/>
            <person name="Horikawa D."/>
            <person name="Ishino K."/>
            <person name="Komine S."/>
            <person name="Tomita M."/>
            <person name="Blaxter M."/>
            <person name="Arakawa K."/>
        </authorList>
    </citation>
    <scope>NUCLEOTIDE SEQUENCE [LARGE SCALE GENOMIC DNA]</scope>
    <source>
        <strain evidence="4">Z151</strain>
    </source>
</reference>
<dbReference type="OrthoDB" id="19232at2759"/>
<dbReference type="Pfam" id="PF21052">
    <property type="entry name" value="EFR3_ARM"/>
    <property type="match status" value="1"/>
</dbReference>
<feature type="compositionally biased region" description="Polar residues" evidence="2">
    <location>
        <begin position="723"/>
        <end position="732"/>
    </location>
</feature>
<dbReference type="PANTHER" id="PTHR12444">
    <property type="entry name" value="PROTEIN EFR3 HOMOLOG CMP44E"/>
    <property type="match status" value="1"/>
</dbReference>
<dbReference type="EMBL" id="MTYJ01000080">
    <property type="protein sequence ID" value="OQV15956.1"/>
    <property type="molecule type" value="Genomic_DNA"/>
</dbReference>
<dbReference type="GO" id="GO:0005886">
    <property type="term" value="C:plasma membrane"/>
    <property type="evidence" value="ECO:0007669"/>
    <property type="project" value="TreeGrafter"/>
</dbReference>
<dbReference type="InterPro" id="IPR016024">
    <property type="entry name" value="ARM-type_fold"/>
</dbReference>
<comment type="caution">
    <text evidence="3">The sequence shown here is derived from an EMBL/GenBank/DDBJ whole genome shotgun (WGS) entry which is preliminary data.</text>
</comment>
<dbReference type="SUPFAM" id="SSF48371">
    <property type="entry name" value="ARM repeat"/>
    <property type="match status" value="1"/>
</dbReference>
<dbReference type="PANTHER" id="PTHR12444:SF8">
    <property type="entry name" value="PROTEIN EFR3 HOMOLOG CMP44E"/>
    <property type="match status" value="1"/>
</dbReference>
<organism evidence="3 4">
    <name type="scientific">Hypsibius exemplaris</name>
    <name type="common">Freshwater tardigrade</name>
    <dbReference type="NCBI Taxonomy" id="2072580"/>
    <lineage>
        <taxon>Eukaryota</taxon>
        <taxon>Metazoa</taxon>
        <taxon>Ecdysozoa</taxon>
        <taxon>Tardigrada</taxon>
        <taxon>Eutardigrada</taxon>
        <taxon>Parachela</taxon>
        <taxon>Hypsibioidea</taxon>
        <taxon>Hypsibiidae</taxon>
        <taxon>Hypsibius</taxon>
    </lineage>
</organism>
<dbReference type="InterPro" id="IPR049152">
    <property type="entry name" value="EFR3-like_ARM"/>
</dbReference>
<sequence>MGAWDCCGKCKQKYKRLIDNIYPATAEEGIDRVNLDKLVFYSLSHPDKLDKIGKYLLFCLEYYLSRRRYEYAKITMEAMDSLLSSCKSSDQHTRLNLFVGSFLKMNLLLLECPDVSLQGYAVTSFVKFADIPEDIPSYHRSYDQFIDKFSMMCHNNDPDPATRKAIRRAGMMGIRGIIRKTGSDDLQVNIWEQVHMDKIVPSLIFNMQQTEDLNRGIAKETNGVEGIAPSDVQELESFATNILQEICSRTMFANIKAVMSPALKHLDNNNLWVPGEFAIHVIKTICYAIPNQYAYKAVQVIVGHLDNHVQSPPEMKTTIAKCLAQTVDIATSVGPSVFEVFSALLRHLKISVDRQIRSSEHGEQLYQEALVVTIGEFATNLPDYQKIEIMRFIMDKVVVRGGGGTAGEDNVSATWLPLLLLRSLLKVATKYVPVQMTTTFPIAFLDLLMRVSLSTSVEVRILVHAIFHTLLDRHGNLMKMTDNGSTLPGKLPLAIHDPPSSEDASFAKNNVRKLILCMYENIDRADNTMNLVRAVNATVTLLMLELGKVNEEVLVEFIRFLFAVQELALQTQDMTATQRNATHGLAACCFSLVPLFINVPLFSAHIDEVVAEREKSYPETVPPGCFVGLRSISTVLNSAVHAPLLSARSSSKSSMQVPPAGPPLFKLLPLLDDIDKEGLRLNPLQLENKYVADQLDKPDLDRQSLSSRSRSTVYGEEDEQSEGDQWNRQQDGGNRDREEDISIEAFRRILHESSDTGRTAMLEKARRINEISKTSTFKELIAIQERMDSRLSLTVMKILRTPNVSSPDSSSVSSFDMDDDSDVIPTEKFEMKIRRGFRKMSSPGADPTAAAVHA</sequence>
<evidence type="ECO:0000256" key="2">
    <source>
        <dbReference type="SAM" id="MobiDB-lite"/>
    </source>
</evidence>
<accession>A0A1W0WL77</accession>
<dbReference type="Proteomes" id="UP000192578">
    <property type="component" value="Unassembled WGS sequence"/>
</dbReference>
<evidence type="ECO:0000313" key="3">
    <source>
        <dbReference type="EMBL" id="OQV15956.1"/>
    </source>
</evidence>